<sequence length="290" mass="33271">FAKESDFNNVSQKVDATYQKELDKYNRITINNRFNRQENPSSFEDDFGRRSGRYSYYRNSFDVEYERNINKRLTAKGRYGNQVFGASNNSVTNSFQNNVGFEVNFIQSSATYYLLGYDFYTRSYDSAGSLMVNAFSGGFKHFLTKQLYLLARAGVSIVESVNGDSSAQPDIFVSLVDDLSETNTVSLTYEKRNLPSSFSADIFDSWRVSLNLRRRLLERMRMNLSVFLGEGEFKTLGTQDTQTGVKSQLNYELSKNTVSFLSYTFAQVDSNTNSRDYKRNLIELGLKVLF</sequence>
<protein>
    <recommendedName>
        <fullName evidence="2">TIGR03016 family PEP-CTERM system-associated outer membrane protein</fullName>
    </recommendedName>
</protein>
<dbReference type="AlphaFoldDB" id="A0A3B0TS11"/>
<feature type="non-terminal residue" evidence="1">
    <location>
        <position position="1"/>
    </location>
</feature>
<evidence type="ECO:0008006" key="2">
    <source>
        <dbReference type="Google" id="ProtNLM"/>
    </source>
</evidence>
<reference evidence="1" key="1">
    <citation type="submission" date="2018-06" db="EMBL/GenBank/DDBJ databases">
        <authorList>
            <person name="Zhirakovskaya E."/>
        </authorList>
    </citation>
    <scope>NUCLEOTIDE SEQUENCE</scope>
</reference>
<dbReference type="EMBL" id="UOEN01000005">
    <property type="protein sequence ID" value="VAW11424.1"/>
    <property type="molecule type" value="Genomic_DNA"/>
</dbReference>
<dbReference type="Pfam" id="PF10082">
    <property type="entry name" value="BBP2_2"/>
    <property type="match status" value="1"/>
</dbReference>
<dbReference type="InterPro" id="IPR018759">
    <property type="entry name" value="BBP2_2"/>
</dbReference>
<proteinExistence type="predicted"/>
<organism evidence="1">
    <name type="scientific">hydrothermal vent metagenome</name>
    <dbReference type="NCBI Taxonomy" id="652676"/>
    <lineage>
        <taxon>unclassified sequences</taxon>
        <taxon>metagenomes</taxon>
        <taxon>ecological metagenomes</taxon>
    </lineage>
</organism>
<evidence type="ECO:0000313" key="1">
    <source>
        <dbReference type="EMBL" id="VAW11424.1"/>
    </source>
</evidence>
<name>A0A3B0TS11_9ZZZZ</name>
<gene>
    <name evidence="1" type="ORF">MNBD_BACTEROID05-365</name>
</gene>
<accession>A0A3B0TS11</accession>